<protein>
    <submittedName>
        <fullName evidence="2">Uncharacterized protein</fullName>
    </submittedName>
</protein>
<keyword evidence="3" id="KW-1185">Reference proteome</keyword>
<dbReference type="SUPFAM" id="SSF52540">
    <property type="entry name" value="P-loop containing nucleoside triphosphate hydrolases"/>
    <property type="match status" value="1"/>
</dbReference>
<organism evidence="2 3">
    <name type="scientific">Parathielavia hyrcaniae</name>
    <dbReference type="NCBI Taxonomy" id="113614"/>
    <lineage>
        <taxon>Eukaryota</taxon>
        <taxon>Fungi</taxon>
        <taxon>Dikarya</taxon>
        <taxon>Ascomycota</taxon>
        <taxon>Pezizomycotina</taxon>
        <taxon>Sordariomycetes</taxon>
        <taxon>Sordariomycetidae</taxon>
        <taxon>Sordariales</taxon>
        <taxon>Chaetomiaceae</taxon>
        <taxon>Parathielavia</taxon>
    </lineage>
</organism>
<evidence type="ECO:0000313" key="3">
    <source>
        <dbReference type="Proteomes" id="UP001305647"/>
    </source>
</evidence>
<reference evidence="2" key="1">
    <citation type="journal article" date="2023" name="Mol. Phylogenet. Evol.">
        <title>Genome-scale phylogeny and comparative genomics of the fungal order Sordariales.</title>
        <authorList>
            <person name="Hensen N."/>
            <person name="Bonometti L."/>
            <person name="Westerberg I."/>
            <person name="Brannstrom I.O."/>
            <person name="Guillou S."/>
            <person name="Cros-Aarteil S."/>
            <person name="Calhoun S."/>
            <person name="Haridas S."/>
            <person name="Kuo A."/>
            <person name="Mondo S."/>
            <person name="Pangilinan J."/>
            <person name="Riley R."/>
            <person name="LaButti K."/>
            <person name="Andreopoulos B."/>
            <person name="Lipzen A."/>
            <person name="Chen C."/>
            <person name="Yan M."/>
            <person name="Daum C."/>
            <person name="Ng V."/>
            <person name="Clum A."/>
            <person name="Steindorff A."/>
            <person name="Ohm R.A."/>
            <person name="Martin F."/>
            <person name="Silar P."/>
            <person name="Natvig D.O."/>
            <person name="Lalanne C."/>
            <person name="Gautier V."/>
            <person name="Ament-Velasquez S.L."/>
            <person name="Kruys A."/>
            <person name="Hutchinson M.I."/>
            <person name="Powell A.J."/>
            <person name="Barry K."/>
            <person name="Miller A.N."/>
            <person name="Grigoriev I.V."/>
            <person name="Debuchy R."/>
            <person name="Gladieux P."/>
            <person name="Hiltunen Thoren M."/>
            <person name="Johannesson H."/>
        </authorList>
    </citation>
    <scope>NUCLEOTIDE SEQUENCE</scope>
    <source>
        <strain evidence="2">CBS 757.83</strain>
    </source>
</reference>
<feature type="region of interest" description="Disordered" evidence="1">
    <location>
        <begin position="1"/>
        <end position="117"/>
    </location>
</feature>
<feature type="compositionally biased region" description="Basic and acidic residues" evidence="1">
    <location>
        <begin position="37"/>
        <end position="46"/>
    </location>
</feature>
<evidence type="ECO:0000256" key="1">
    <source>
        <dbReference type="SAM" id="MobiDB-lite"/>
    </source>
</evidence>
<dbReference type="PANTHER" id="PTHR36681:SF3">
    <property type="entry name" value="NUCLEAR GTPASE, GERMINAL CENTER-ASSOCIATED, TANDEM DUPLICATE 3"/>
    <property type="match status" value="1"/>
</dbReference>
<gene>
    <name evidence="2" type="ORF">N658DRAFT_414629</name>
</gene>
<name>A0AAN6T7A1_9PEZI</name>
<dbReference type="PANTHER" id="PTHR36681">
    <property type="entry name" value="NUCLEAR GTPASE, GERMINAL CENTER-ASSOCIATED, TANDEM DUPLICATE 3"/>
    <property type="match status" value="1"/>
</dbReference>
<dbReference type="EMBL" id="MU863624">
    <property type="protein sequence ID" value="KAK4106679.1"/>
    <property type="molecule type" value="Genomic_DNA"/>
</dbReference>
<proteinExistence type="predicted"/>
<comment type="caution">
    <text evidence="2">The sequence shown here is derived from an EMBL/GenBank/DDBJ whole genome shotgun (WGS) entry which is preliminary data.</text>
</comment>
<reference evidence="2" key="2">
    <citation type="submission" date="2023-05" db="EMBL/GenBank/DDBJ databases">
        <authorList>
            <consortium name="Lawrence Berkeley National Laboratory"/>
            <person name="Steindorff A."/>
            <person name="Hensen N."/>
            <person name="Bonometti L."/>
            <person name="Westerberg I."/>
            <person name="Brannstrom I.O."/>
            <person name="Guillou S."/>
            <person name="Cros-Aarteil S."/>
            <person name="Calhoun S."/>
            <person name="Haridas S."/>
            <person name="Kuo A."/>
            <person name="Mondo S."/>
            <person name="Pangilinan J."/>
            <person name="Riley R."/>
            <person name="Labutti K."/>
            <person name="Andreopoulos B."/>
            <person name="Lipzen A."/>
            <person name="Chen C."/>
            <person name="Yanf M."/>
            <person name="Daum C."/>
            <person name="Ng V."/>
            <person name="Clum A."/>
            <person name="Ohm R."/>
            <person name="Martin F."/>
            <person name="Silar P."/>
            <person name="Natvig D."/>
            <person name="Lalanne C."/>
            <person name="Gautier V."/>
            <person name="Ament-Velasquez S.L."/>
            <person name="Kruys A."/>
            <person name="Hutchinson M.I."/>
            <person name="Powell A.J."/>
            <person name="Barry K."/>
            <person name="Miller A.N."/>
            <person name="Grigoriev I.V."/>
            <person name="Debuchy R."/>
            <person name="Gladieux P."/>
            <person name="Thoren M.H."/>
            <person name="Johannesson H."/>
        </authorList>
    </citation>
    <scope>NUCLEOTIDE SEQUENCE</scope>
    <source>
        <strain evidence="2">CBS 757.83</strain>
    </source>
</reference>
<sequence>MPVPRPTPLLSAHVVVGDTDEDRSVRSAESPSALHESGPERPDELSLRSLHNHTRLPSREPSPQPTRAGAGAGTDSARARHQSRTSDVSILSDLEDSRRSATPYDVRNETRDPDHRFFTPEFQSTLQAGVGIARDTLTEVERLDGLVQGDGDLEKLLDDAKELCTFRGSDKKTIALLGIREKVGKSSLINSLLHFPEIARTGDLGSACTSVITEYRQKTREHTTPIAIEVEHLSRPEIEEVIKELLWSYRQLYLPGVGPESAEDYTRCQRESAQAWSALEAAFKHKREFKGEKLWDMSEGALERLTAQLVGWSREIEWPDGAVDGVWRSTAETAGECVEKTVLFMQDQYWPFTKIIRVFLSAQLLEAGVAGGDSNLMLRLHDTNLARVRATHEYLSKCNHIFIVAKISRAITDQSLQSSLFTVLSRHVPLEWEDSAAQSLKIAVVCTKTEDIDIRAARREFCGPRKPIDAPVLDDLDAQIEDAKATGNRMLKKSLKQRYG</sequence>
<dbReference type="AlphaFoldDB" id="A0AAN6T7A1"/>
<feature type="compositionally biased region" description="Basic and acidic residues" evidence="1">
    <location>
        <begin position="106"/>
        <end position="117"/>
    </location>
</feature>
<dbReference type="InterPro" id="IPR027417">
    <property type="entry name" value="P-loop_NTPase"/>
</dbReference>
<dbReference type="Proteomes" id="UP001305647">
    <property type="component" value="Unassembled WGS sequence"/>
</dbReference>
<accession>A0AAN6T7A1</accession>
<evidence type="ECO:0000313" key="2">
    <source>
        <dbReference type="EMBL" id="KAK4106679.1"/>
    </source>
</evidence>